<dbReference type="SMART" id="SM00028">
    <property type="entry name" value="TPR"/>
    <property type="match status" value="4"/>
</dbReference>
<keyword evidence="3" id="KW-0472">Membrane</keyword>
<keyword evidence="1" id="KW-0802">TPR repeat</keyword>
<reference evidence="4 5" key="1">
    <citation type="submission" date="2022-01" db="EMBL/GenBank/DDBJ databases">
        <title>Labilibaculum sp. nov, a marine bacterium isolated from Antarctica.</title>
        <authorList>
            <person name="Dai W."/>
        </authorList>
    </citation>
    <scope>NUCLEOTIDE SEQUENCE [LARGE SCALE GENOMIC DNA]</scope>
    <source>
        <strain evidence="4 5">DW002</strain>
    </source>
</reference>
<feature type="coiled-coil region" evidence="2">
    <location>
        <begin position="384"/>
        <end position="415"/>
    </location>
</feature>
<dbReference type="InterPro" id="IPR011990">
    <property type="entry name" value="TPR-like_helical_dom_sf"/>
</dbReference>
<evidence type="ECO:0008006" key="6">
    <source>
        <dbReference type="Google" id="ProtNLM"/>
    </source>
</evidence>
<feature type="repeat" description="TPR" evidence="1">
    <location>
        <begin position="279"/>
        <end position="312"/>
    </location>
</feature>
<dbReference type="Proteomes" id="UP001528920">
    <property type="component" value="Unassembled WGS sequence"/>
</dbReference>
<proteinExistence type="predicted"/>
<accession>A0ABT5VN06</accession>
<dbReference type="Gene3D" id="1.10.10.10">
    <property type="entry name" value="Winged helix-like DNA-binding domain superfamily/Winged helix DNA-binding domain"/>
    <property type="match status" value="1"/>
</dbReference>
<dbReference type="Pfam" id="PF13181">
    <property type="entry name" value="TPR_8"/>
    <property type="match status" value="3"/>
</dbReference>
<dbReference type="SUPFAM" id="SSF46894">
    <property type="entry name" value="C-terminal effector domain of the bipartite response regulators"/>
    <property type="match status" value="1"/>
</dbReference>
<evidence type="ECO:0000313" key="5">
    <source>
        <dbReference type="Proteomes" id="UP001528920"/>
    </source>
</evidence>
<dbReference type="SUPFAM" id="SSF48452">
    <property type="entry name" value="TPR-like"/>
    <property type="match status" value="1"/>
</dbReference>
<comment type="caution">
    <text evidence="4">The sequence shown here is derived from an EMBL/GenBank/DDBJ whole genome shotgun (WGS) entry which is preliminary data.</text>
</comment>
<dbReference type="Gene3D" id="1.25.40.10">
    <property type="entry name" value="Tetratricopeptide repeat domain"/>
    <property type="match status" value="2"/>
</dbReference>
<gene>
    <name evidence="4" type="ORF">L3049_02305</name>
</gene>
<dbReference type="EMBL" id="JAKJSC010000001">
    <property type="protein sequence ID" value="MDE5416824.1"/>
    <property type="molecule type" value="Genomic_DNA"/>
</dbReference>
<keyword evidence="3" id="KW-0812">Transmembrane</keyword>
<feature type="coiled-coil region" evidence="2">
    <location>
        <begin position="326"/>
        <end position="353"/>
    </location>
</feature>
<dbReference type="RefSeq" id="WP_275108162.1">
    <property type="nucleotide sequence ID" value="NZ_JAKJSC010000001.1"/>
</dbReference>
<keyword evidence="2" id="KW-0175">Coiled coil</keyword>
<keyword evidence="3" id="KW-1133">Transmembrane helix</keyword>
<evidence type="ECO:0000256" key="3">
    <source>
        <dbReference type="SAM" id="Phobius"/>
    </source>
</evidence>
<evidence type="ECO:0000313" key="4">
    <source>
        <dbReference type="EMBL" id="MDE5416824.1"/>
    </source>
</evidence>
<organism evidence="4 5">
    <name type="scientific">Paralabilibaculum antarcticum</name>
    <dbReference type="NCBI Taxonomy" id="2912572"/>
    <lineage>
        <taxon>Bacteria</taxon>
        <taxon>Pseudomonadati</taxon>
        <taxon>Bacteroidota</taxon>
        <taxon>Bacteroidia</taxon>
        <taxon>Marinilabiliales</taxon>
        <taxon>Marinifilaceae</taxon>
        <taxon>Paralabilibaculum</taxon>
    </lineage>
</organism>
<name>A0ABT5VN06_9BACT</name>
<evidence type="ECO:0000256" key="1">
    <source>
        <dbReference type="PROSITE-ProRule" id="PRU00339"/>
    </source>
</evidence>
<dbReference type="InterPro" id="IPR036388">
    <property type="entry name" value="WH-like_DNA-bd_sf"/>
</dbReference>
<feature type="transmembrane region" description="Helical" evidence="3">
    <location>
        <begin position="361"/>
        <end position="381"/>
    </location>
</feature>
<dbReference type="InterPro" id="IPR016032">
    <property type="entry name" value="Sig_transdc_resp-reg_C-effctor"/>
</dbReference>
<dbReference type="InterPro" id="IPR019734">
    <property type="entry name" value="TPR_rpt"/>
</dbReference>
<dbReference type="PROSITE" id="PS50005">
    <property type="entry name" value="TPR"/>
    <property type="match status" value="2"/>
</dbReference>
<feature type="repeat" description="TPR" evidence="1">
    <location>
        <begin position="238"/>
        <end position="271"/>
    </location>
</feature>
<sequence>MTYRLIILLFLLQPFILFGQKDSVTTIQNPKQSDDVFLNLDNRYSKKYSEETVYELKNQYAKQMANGDTLKAINTISKLGNIYANHASYSLAYQQFWDALLLADELNDIKTTARSLEDLAWLYISFKRKEEAIEYFQISLKIKKQLIAKNELAKKNLIPNYYGLTTLYRETNEPLKSKAYLDSCFMIHYSGRDSKQDKPFLQAEESYYHLNQNHDTQALESMHSIEPWFIKNQPDYLVMLYSFIGDAYKKTRQYDKSERYYKRSIEISKNYKSHMNYIPRVYEHLSELYINIGNYKNAHQYLLEAKRLNEQLFDSRSENNKALFEINDEFRKVKEAQNELIQEQRLAQLEQEDRIWFLQKLLLIGTIIFILIVVIFYVRYLKSRHQTQQKIAREKRELENRKNRELLELKNKELAISALQLIEKDELLKQLKTSLTNNPVPPTESEVNKLFKSISLSNAQNWKQFEARFVSVNQAFFKKINSTYPKLTAGDLRLCALVRLNFSSKDISKLMGISNESVHTLRYRLRKKMGLARADNLFKHLEQLG</sequence>
<protein>
    <recommendedName>
        <fullName evidence="6">HTH luxR-type domain-containing protein</fullName>
    </recommendedName>
</protein>
<keyword evidence="5" id="KW-1185">Reference proteome</keyword>
<evidence type="ECO:0000256" key="2">
    <source>
        <dbReference type="SAM" id="Coils"/>
    </source>
</evidence>